<dbReference type="Pfam" id="PF00441">
    <property type="entry name" value="Acyl-CoA_dh_1"/>
    <property type="match status" value="2"/>
</dbReference>
<feature type="domain" description="Acyl-CoA dehydrogenase/oxidase C-terminal" evidence="6">
    <location>
        <begin position="214"/>
        <end position="340"/>
    </location>
</feature>
<dbReference type="Pfam" id="PF02771">
    <property type="entry name" value="Acyl-CoA_dh_N"/>
    <property type="match status" value="1"/>
</dbReference>
<dbReference type="Gene3D" id="2.40.110.10">
    <property type="entry name" value="Butyryl-CoA Dehydrogenase, subunit A, domain 2"/>
    <property type="match status" value="1"/>
</dbReference>
<dbReference type="AlphaFoldDB" id="A0A402CFV7"/>
<feature type="domain" description="Acyl-CoA oxidase/dehydrogenase middle" evidence="7">
    <location>
        <begin position="458"/>
        <end position="552"/>
    </location>
</feature>
<comment type="similarity">
    <text evidence="2">Belongs to the acyl-CoA dehydrogenase family.</text>
</comment>
<dbReference type="PANTHER" id="PTHR43292">
    <property type="entry name" value="ACYL-COA DEHYDROGENASE"/>
    <property type="match status" value="1"/>
</dbReference>
<dbReference type="GO" id="GO:0016627">
    <property type="term" value="F:oxidoreductase activity, acting on the CH-CH group of donors"/>
    <property type="evidence" value="ECO:0007669"/>
    <property type="project" value="InterPro"/>
</dbReference>
<gene>
    <name evidence="9" type="ORF">Rhow_006651</name>
</gene>
<keyword evidence="4" id="KW-0274">FAD</keyword>
<dbReference type="SUPFAM" id="SSF56645">
    <property type="entry name" value="Acyl-CoA dehydrogenase NM domain-like"/>
    <property type="match status" value="2"/>
</dbReference>
<dbReference type="GO" id="GO:0050660">
    <property type="term" value="F:flavin adenine dinucleotide binding"/>
    <property type="evidence" value="ECO:0007669"/>
    <property type="project" value="InterPro"/>
</dbReference>
<feature type="domain" description="Acyl-CoA dehydrogenase/oxidase N-terminal" evidence="8">
    <location>
        <begin position="6"/>
        <end position="116"/>
    </location>
</feature>
<sequence length="714" mass="75598">MPLALTDDHQAIAEVVRSFLADQKAQTLARSLLDDPNTDITGLWKQMAGLGWLGLHLPTEFGGDGYGLPELAIVAEELGRILVPVPFVPSSVASALVAAGGSADEQKRWLPGFVDGTQISGLGLTGSLTSDESGRISGDAGYVIGAGGASLFCIRVGENMAVVRAAADGVSAESVDALDPTLQIRKVTCTDVTPEVVLTGKAATARRMAQALGAAEAAGAARATLDMALAYAKVREQFGRPIGSFQAVKHHCANMLVAAELAVATAWDAARAGVDDEQGRLAADVASAVAYDANIRNAEMNLQIHGGIGFTWEHDCHLYLRRAQSLRALLGAVDAARDAVFQASAEGVRRHYSIDLPDEAAQHRADAVAFVNRYQETSEADRRALLIDSGYMVPHWKKPYGRAASPVEQLVIDEEFDDVDVPSLGIGGWVLLTLTEHGSPEQVERWVRPSLLGDLVWCQLFSEPGAGSDAAAVGTRGVRVDGGWKVTGQKVWTSNAQNCNRGLATIRTNRDAPKHKGITAMVINMKAPGVTVRPLREISGDAVFNEIFFDDVFVPDEDVVGDVDNGWTVARATLGNERISIGGMNSSRTACDLIALAGAYASGELSATRSVADLLATEQAMRVLNLRHVVRAVSGAGPGPEGSVTKLLSAEHAQHVAELAMSLSREAAVVGELPTVAYDYLFGRALTIAGGTSEINRNVIAERLLGLPREQIAR</sequence>
<reference evidence="9 10" key="1">
    <citation type="submission" date="2018-11" db="EMBL/GenBank/DDBJ databases">
        <title>Microbial catabolism of amino acid.</title>
        <authorList>
            <person name="Hibi M."/>
            <person name="Ogawa J."/>
        </authorList>
    </citation>
    <scope>NUCLEOTIDE SEQUENCE [LARGE SCALE GENOMIC DNA]</scope>
    <source>
        <strain evidence="9 10">C31-06</strain>
    </source>
</reference>
<evidence type="ECO:0000256" key="1">
    <source>
        <dbReference type="ARBA" id="ARBA00001974"/>
    </source>
</evidence>
<dbReference type="PANTHER" id="PTHR43292:SF4">
    <property type="entry name" value="ACYL-COA DEHYDROGENASE FADE34"/>
    <property type="match status" value="1"/>
</dbReference>
<dbReference type="InterPro" id="IPR013786">
    <property type="entry name" value="AcylCoA_DH/ox_N"/>
</dbReference>
<accession>A0A402CFV7</accession>
<evidence type="ECO:0000259" key="7">
    <source>
        <dbReference type="Pfam" id="PF02770"/>
    </source>
</evidence>
<dbReference type="EMBL" id="BHYM01000060">
    <property type="protein sequence ID" value="GCE42522.1"/>
    <property type="molecule type" value="Genomic_DNA"/>
</dbReference>
<name>A0A402CFV7_RHOWR</name>
<evidence type="ECO:0000256" key="3">
    <source>
        <dbReference type="ARBA" id="ARBA00022630"/>
    </source>
</evidence>
<protein>
    <submittedName>
        <fullName evidence="9">Butyryl-CoA dehydrogenase</fullName>
    </submittedName>
</protein>
<organism evidence="9 10">
    <name type="scientific">Rhodococcus wratislaviensis</name>
    <name type="common">Tsukamurella wratislaviensis</name>
    <dbReference type="NCBI Taxonomy" id="44752"/>
    <lineage>
        <taxon>Bacteria</taxon>
        <taxon>Bacillati</taxon>
        <taxon>Actinomycetota</taxon>
        <taxon>Actinomycetes</taxon>
        <taxon>Mycobacteriales</taxon>
        <taxon>Nocardiaceae</taxon>
        <taxon>Rhodococcus</taxon>
    </lineage>
</organism>
<dbReference type="OrthoDB" id="2431337at2"/>
<evidence type="ECO:0000259" key="8">
    <source>
        <dbReference type="Pfam" id="PF02771"/>
    </source>
</evidence>
<dbReference type="InterPro" id="IPR009100">
    <property type="entry name" value="AcylCoA_DH/oxidase_NM_dom_sf"/>
</dbReference>
<proteinExistence type="inferred from homology"/>
<dbReference type="SUPFAM" id="SSF47203">
    <property type="entry name" value="Acyl-CoA dehydrogenase C-terminal domain-like"/>
    <property type="match status" value="2"/>
</dbReference>
<keyword evidence="10" id="KW-1185">Reference proteome</keyword>
<dbReference type="Pfam" id="PF02770">
    <property type="entry name" value="Acyl-CoA_dh_M"/>
    <property type="match status" value="1"/>
</dbReference>
<comment type="caution">
    <text evidence="9">The sequence shown here is derived from an EMBL/GenBank/DDBJ whole genome shotgun (WGS) entry which is preliminary data.</text>
</comment>
<dbReference type="Gene3D" id="1.10.540.10">
    <property type="entry name" value="Acyl-CoA dehydrogenase/oxidase, N-terminal domain"/>
    <property type="match status" value="2"/>
</dbReference>
<evidence type="ECO:0000259" key="6">
    <source>
        <dbReference type="Pfam" id="PF00441"/>
    </source>
</evidence>
<dbReference type="GO" id="GO:0005886">
    <property type="term" value="C:plasma membrane"/>
    <property type="evidence" value="ECO:0007669"/>
    <property type="project" value="TreeGrafter"/>
</dbReference>
<dbReference type="RefSeq" id="WP_124394460.1">
    <property type="nucleotide sequence ID" value="NZ_BHYM01000060.1"/>
</dbReference>
<dbReference type="InterPro" id="IPR046373">
    <property type="entry name" value="Acyl-CoA_Oxase/DH_mid-dom_sf"/>
</dbReference>
<evidence type="ECO:0000313" key="10">
    <source>
        <dbReference type="Proteomes" id="UP000287519"/>
    </source>
</evidence>
<dbReference type="Proteomes" id="UP000287519">
    <property type="component" value="Unassembled WGS sequence"/>
</dbReference>
<keyword evidence="3" id="KW-0285">Flavoprotein</keyword>
<evidence type="ECO:0000256" key="2">
    <source>
        <dbReference type="ARBA" id="ARBA00009347"/>
    </source>
</evidence>
<evidence type="ECO:0000313" key="9">
    <source>
        <dbReference type="EMBL" id="GCE42522.1"/>
    </source>
</evidence>
<dbReference type="InterPro" id="IPR037069">
    <property type="entry name" value="AcylCoA_DH/ox_N_sf"/>
</dbReference>
<dbReference type="InterPro" id="IPR006091">
    <property type="entry name" value="Acyl-CoA_Oxase/DH_mid-dom"/>
</dbReference>
<evidence type="ECO:0000256" key="4">
    <source>
        <dbReference type="ARBA" id="ARBA00022827"/>
    </source>
</evidence>
<feature type="domain" description="Acyl-CoA dehydrogenase/oxidase C-terminal" evidence="6">
    <location>
        <begin position="565"/>
        <end position="705"/>
    </location>
</feature>
<dbReference type="InterPro" id="IPR052161">
    <property type="entry name" value="Mycobact_Acyl-CoA_DH"/>
</dbReference>
<dbReference type="FunFam" id="2.40.110.10:FF:000011">
    <property type="entry name" value="Acyl-CoA dehydrogenase FadE34"/>
    <property type="match status" value="1"/>
</dbReference>
<dbReference type="InterPro" id="IPR036250">
    <property type="entry name" value="AcylCo_DH-like_C"/>
</dbReference>
<keyword evidence="5" id="KW-0560">Oxidoreductase</keyword>
<comment type="cofactor">
    <cofactor evidence="1">
        <name>FAD</name>
        <dbReference type="ChEBI" id="CHEBI:57692"/>
    </cofactor>
</comment>
<evidence type="ECO:0000256" key="5">
    <source>
        <dbReference type="ARBA" id="ARBA00023002"/>
    </source>
</evidence>
<dbReference type="Gene3D" id="1.20.140.10">
    <property type="entry name" value="Butyryl-CoA Dehydrogenase, subunit A, domain 3"/>
    <property type="match status" value="2"/>
</dbReference>
<dbReference type="InterPro" id="IPR009075">
    <property type="entry name" value="AcylCo_DH/oxidase_C"/>
</dbReference>